<keyword evidence="3" id="KW-0175">Coiled coil</keyword>
<dbReference type="HOGENOM" id="CLU_538525_0_0_7"/>
<feature type="transmembrane region" description="Helical" evidence="4">
    <location>
        <begin position="128"/>
        <end position="146"/>
    </location>
</feature>
<keyword evidence="4" id="KW-0472">Membrane</keyword>
<evidence type="ECO:0000256" key="2">
    <source>
        <dbReference type="PROSITE-ProRule" id="PRU00284"/>
    </source>
</evidence>
<protein>
    <submittedName>
        <fullName evidence="6">Methyl-accepting chemotaxis sensory transducer</fullName>
    </submittedName>
</protein>
<feature type="transmembrane region" description="Helical" evidence="4">
    <location>
        <begin position="81"/>
        <end position="98"/>
    </location>
</feature>
<sequence length="506" mass="56037">MNLRFLFPAQDPTLSPEIKERLRADYIKADKFMLLIGVLAFLTVAFITSIRYSTYQFGLINGAVALALIVAAYLGFRGTTLGRSIIGVALTIFPMIMIQQQLGMIEMHFALFVIAAFLAIYKDIIPILLATVAVAFHHILFFILQLNHATMFGLDVIVFSSGCDIWILLTHIVLFATQVVGLVYIIVTKSHQFIQSNKLQIQADNNVKMLEEGIREDAMMVNEAVSIAAEVSKGIIERTLSANPSNAQLKELREVFNSMLGALRQMVGQDLQEIIRVVESYGKLDFTQRIAKSSGKIEQLVNNLGDDIAAMLRTSLSNGTSMEENAHRLQKNVEELDNASQKQAVEIQKTAYEVDRMTQSVHDVLQRTQEVIRQSDDIKMIITIIGDIAEQTNLLALNAAIEAARAGEHGRGFAVVADEVRKLAERTQKSLSEINANVGILIQSITDIGDAIEGQAKGINEINHIVAGFEEETKKNADIAKNTDEIANEVFVMADRVLSDVKTKKF</sequence>
<dbReference type="SMART" id="SM00283">
    <property type="entry name" value="MA"/>
    <property type="match status" value="1"/>
</dbReference>
<keyword evidence="4" id="KW-0812">Transmembrane</keyword>
<name>E4U102_SULKY</name>
<dbReference type="RefSeq" id="WP_013460601.1">
    <property type="nucleotide sequence ID" value="NC_014762.1"/>
</dbReference>
<dbReference type="PROSITE" id="PS50111">
    <property type="entry name" value="CHEMOTAXIS_TRANSDUC_2"/>
    <property type="match status" value="1"/>
</dbReference>
<evidence type="ECO:0000313" key="7">
    <source>
        <dbReference type="Proteomes" id="UP000008721"/>
    </source>
</evidence>
<dbReference type="GO" id="GO:0016020">
    <property type="term" value="C:membrane"/>
    <property type="evidence" value="ECO:0007669"/>
    <property type="project" value="InterPro"/>
</dbReference>
<dbReference type="Proteomes" id="UP000008721">
    <property type="component" value="Chromosome"/>
</dbReference>
<dbReference type="InterPro" id="IPR004089">
    <property type="entry name" value="MCPsignal_dom"/>
</dbReference>
<feature type="domain" description="Methyl-accepting transducer" evidence="5">
    <location>
        <begin position="306"/>
        <end position="506"/>
    </location>
</feature>
<dbReference type="Gene3D" id="1.20.120.1530">
    <property type="match status" value="1"/>
</dbReference>
<keyword evidence="1 2" id="KW-0807">Transducer</keyword>
<feature type="transmembrane region" description="Helical" evidence="4">
    <location>
        <begin position="56"/>
        <end position="74"/>
    </location>
</feature>
<dbReference type="PANTHER" id="PTHR32089">
    <property type="entry name" value="METHYL-ACCEPTING CHEMOTAXIS PROTEIN MCPB"/>
    <property type="match status" value="1"/>
</dbReference>
<organism evidence="6 7">
    <name type="scientific">Sulfuricurvum kujiense (strain ATCC BAA-921 / DSM 16994 / JCM 11577 / YK-1)</name>
    <dbReference type="NCBI Taxonomy" id="709032"/>
    <lineage>
        <taxon>Bacteria</taxon>
        <taxon>Pseudomonadati</taxon>
        <taxon>Campylobacterota</taxon>
        <taxon>Epsilonproteobacteria</taxon>
        <taxon>Campylobacterales</taxon>
        <taxon>Sulfurimonadaceae</taxon>
        <taxon>Sulfuricurvum</taxon>
    </lineage>
</organism>
<dbReference type="EMBL" id="CP002355">
    <property type="protein sequence ID" value="ADR34404.1"/>
    <property type="molecule type" value="Genomic_DNA"/>
</dbReference>
<dbReference type="KEGG" id="sku:Sulku_1743"/>
<evidence type="ECO:0000256" key="3">
    <source>
        <dbReference type="SAM" id="Coils"/>
    </source>
</evidence>
<evidence type="ECO:0000259" key="5">
    <source>
        <dbReference type="PROSITE" id="PS50111"/>
    </source>
</evidence>
<evidence type="ECO:0000313" key="6">
    <source>
        <dbReference type="EMBL" id="ADR34404.1"/>
    </source>
</evidence>
<dbReference type="SUPFAM" id="SSF58104">
    <property type="entry name" value="Methyl-accepting chemotaxis protein (MCP) signaling domain"/>
    <property type="match status" value="1"/>
</dbReference>
<keyword evidence="7" id="KW-1185">Reference proteome</keyword>
<evidence type="ECO:0000256" key="4">
    <source>
        <dbReference type="SAM" id="Phobius"/>
    </source>
</evidence>
<dbReference type="AlphaFoldDB" id="E4U102"/>
<feature type="transmembrane region" description="Helical" evidence="4">
    <location>
        <begin position="104"/>
        <end position="121"/>
    </location>
</feature>
<proteinExistence type="predicted"/>
<dbReference type="PANTHER" id="PTHR32089:SF112">
    <property type="entry name" value="LYSOZYME-LIKE PROTEIN-RELATED"/>
    <property type="match status" value="1"/>
</dbReference>
<feature type="coiled-coil region" evidence="3">
    <location>
        <begin position="319"/>
        <end position="346"/>
    </location>
</feature>
<accession>E4U102</accession>
<keyword evidence="4" id="KW-1133">Transmembrane helix</keyword>
<dbReference type="GO" id="GO:0007165">
    <property type="term" value="P:signal transduction"/>
    <property type="evidence" value="ECO:0007669"/>
    <property type="project" value="UniProtKB-KW"/>
</dbReference>
<reference evidence="6 7" key="1">
    <citation type="journal article" date="2012" name="Stand. Genomic Sci.">
        <title>Complete genome sequence of the sulfur compounds oxidizing chemolithoautotroph Sulfuricurvum kujiense type strain (YK-1(T)).</title>
        <authorList>
            <person name="Han C."/>
            <person name="Kotsyurbenko O."/>
            <person name="Chertkov O."/>
            <person name="Held B."/>
            <person name="Lapidus A."/>
            <person name="Nolan M."/>
            <person name="Lucas S."/>
            <person name="Hammon N."/>
            <person name="Deshpande S."/>
            <person name="Cheng J.F."/>
            <person name="Tapia R."/>
            <person name="Goodwin L.A."/>
            <person name="Pitluck S."/>
            <person name="Liolios K."/>
            <person name="Pagani I."/>
            <person name="Ivanova N."/>
            <person name="Mavromatis K."/>
            <person name="Mikhailova N."/>
            <person name="Pati A."/>
            <person name="Chen A."/>
            <person name="Palaniappan K."/>
            <person name="Land M."/>
            <person name="Hauser L."/>
            <person name="Chang Y.J."/>
            <person name="Jeffries C.D."/>
            <person name="Brambilla E.M."/>
            <person name="Rohde M."/>
            <person name="Spring S."/>
            <person name="Sikorski J."/>
            <person name="Goker M."/>
            <person name="Woyke T."/>
            <person name="Bristow J."/>
            <person name="Eisen J.A."/>
            <person name="Markowitz V."/>
            <person name="Hugenholtz P."/>
            <person name="Kyrpides N.C."/>
            <person name="Klenk H.P."/>
            <person name="Detter J.C."/>
        </authorList>
    </citation>
    <scope>NUCLEOTIDE SEQUENCE [LARGE SCALE GENOMIC DNA]</scope>
    <source>
        <strain evidence="7">ATCC BAA-921 / DSM 16994 / JCM 11577 / YK-1</strain>
    </source>
</reference>
<feature type="transmembrane region" description="Helical" evidence="4">
    <location>
        <begin position="166"/>
        <end position="187"/>
    </location>
</feature>
<evidence type="ECO:0000256" key="1">
    <source>
        <dbReference type="ARBA" id="ARBA00023224"/>
    </source>
</evidence>
<dbReference type="STRING" id="709032.Sulku_1743"/>
<dbReference type="eggNOG" id="COG0840">
    <property type="taxonomic scope" value="Bacteria"/>
</dbReference>
<feature type="transmembrane region" description="Helical" evidence="4">
    <location>
        <begin position="32"/>
        <end position="50"/>
    </location>
</feature>
<dbReference type="Pfam" id="PF00015">
    <property type="entry name" value="MCPsignal"/>
    <property type="match status" value="1"/>
</dbReference>
<gene>
    <name evidence="6" type="ordered locus">Sulku_1743</name>
</gene>
<dbReference type="Gene3D" id="1.10.287.950">
    <property type="entry name" value="Methyl-accepting chemotaxis protein"/>
    <property type="match status" value="1"/>
</dbReference>